<reference evidence="2" key="2">
    <citation type="submission" date="2014-07" db="EMBL/GenBank/DDBJ databases">
        <title>Genome sequence of Mangrovimonas yunxiaonensis.</title>
        <authorList>
            <person name="Li Y."/>
            <person name="Zheng T."/>
        </authorList>
    </citation>
    <scope>NUCLEOTIDE SEQUENCE [LARGE SCALE GENOMIC DNA]</scope>
    <source>
        <strain evidence="2">LY01</strain>
    </source>
</reference>
<gene>
    <name evidence="1" type="ORF">IA57_04220</name>
</gene>
<evidence type="ECO:0000313" key="1">
    <source>
        <dbReference type="EMBL" id="KFB01053.1"/>
    </source>
</evidence>
<comment type="caution">
    <text evidence="1">The sequence shown here is derived from an EMBL/GenBank/DDBJ whole genome shotgun (WGS) entry which is preliminary data.</text>
</comment>
<dbReference type="EMBL" id="JPFK01000005">
    <property type="protein sequence ID" value="KFB01053.1"/>
    <property type="molecule type" value="Genomic_DNA"/>
</dbReference>
<dbReference type="STRING" id="1197477.IA57_04220"/>
<keyword evidence="2" id="KW-1185">Reference proteome</keyword>
<dbReference type="RefSeq" id="WP_036119654.1">
    <property type="nucleotide sequence ID" value="NZ_BMET01000010.1"/>
</dbReference>
<proteinExistence type="predicted"/>
<dbReference type="AlphaFoldDB" id="A0A084TK17"/>
<reference evidence="1 2" key="1">
    <citation type="journal article" date="2014" name="Genome Announc.">
        <title>Draft Genome Sequence of the Algicidal Bacterium Mangrovimonas yunxiaonensis Strain LY01.</title>
        <authorList>
            <person name="Li Y."/>
            <person name="Zhu H."/>
            <person name="Li C."/>
            <person name="Zhang H."/>
            <person name="Chen Z."/>
            <person name="Zheng W."/>
            <person name="Xu H."/>
            <person name="Zheng T."/>
        </authorList>
    </citation>
    <scope>NUCLEOTIDE SEQUENCE [LARGE SCALE GENOMIC DNA]</scope>
    <source>
        <strain evidence="1 2">LY01</strain>
    </source>
</reference>
<evidence type="ECO:0000313" key="2">
    <source>
        <dbReference type="Proteomes" id="UP000028521"/>
    </source>
</evidence>
<dbReference type="eggNOG" id="ENOG5032SE3">
    <property type="taxonomic scope" value="Bacteria"/>
</dbReference>
<dbReference type="OrthoDB" id="5184300at2"/>
<accession>A0A084TK17</accession>
<organism evidence="1 2">
    <name type="scientific">Mangrovimonas yunxiaonensis</name>
    <dbReference type="NCBI Taxonomy" id="1197477"/>
    <lineage>
        <taxon>Bacteria</taxon>
        <taxon>Pseudomonadati</taxon>
        <taxon>Bacteroidota</taxon>
        <taxon>Flavobacteriia</taxon>
        <taxon>Flavobacteriales</taxon>
        <taxon>Flavobacteriaceae</taxon>
        <taxon>Mangrovimonas</taxon>
    </lineage>
</organism>
<protein>
    <submittedName>
        <fullName evidence="1">Uncharacterized protein</fullName>
    </submittedName>
</protein>
<name>A0A084TK17_9FLAO</name>
<sequence length="267" mass="30723">MTLIISWIGVDDKKDGKEISSIYIASDSRYTWGNSEKFDNGIKVFGSIKFPEIFGFCGDVLFPSTVLGQLIPQIDNGILIDEKDSCERKNEKVNSFISSSLELYPKKFLGNTFTILHATRVEKDFRLYKTTYNKNDGLKNQEIELPRISTKVFSGGSGSSEFDKKWLKWNEEKHNDFRTSRAVYHCLDQTLKTIKDKRTGGLPQIVGLYRIKNTRLFGIIENGTKYVYGKESSEDIKSEKIEWRNENFERMNPKTLKILEGAQRQPS</sequence>
<dbReference type="Proteomes" id="UP000028521">
    <property type="component" value="Unassembled WGS sequence"/>
</dbReference>